<gene>
    <name evidence="1" type="ORF">WKV53_00550</name>
</gene>
<dbReference type="EMBL" id="JBBUKT010000001">
    <property type="protein sequence ID" value="MEK7948960.1"/>
    <property type="molecule type" value="Genomic_DNA"/>
</dbReference>
<keyword evidence="2" id="KW-1185">Reference proteome</keyword>
<accession>A0ABU9AQK6</accession>
<comment type="caution">
    <text evidence="1">The sequence shown here is derived from an EMBL/GenBank/DDBJ whole genome shotgun (WGS) entry which is preliminary data.</text>
</comment>
<name>A0ABU9AQK6_9BACT</name>
<reference evidence="1 2" key="1">
    <citation type="submission" date="2024-04" db="EMBL/GenBank/DDBJ databases">
        <title>Luteolibacter sp. isolated from soil.</title>
        <authorList>
            <person name="An J."/>
        </authorList>
    </citation>
    <scope>NUCLEOTIDE SEQUENCE [LARGE SCALE GENOMIC DNA]</scope>
    <source>
        <strain evidence="1 2">Y139</strain>
    </source>
</reference>
<protein>
    <submittedName>
        <fullName evidence="1">Uncharacterized protein</fullName>
    </submittedName>
</protein>
<dbReference type="RefSeq" id="WP_341402310.1">
    <property type="nucleotide sequence ID" value="NZ_JBBUKT010000001.1"/>
</dbReference>
<sequence length="135" mass="15296">MDHTYREMCQACDSKLVSHYISQPGAEPPSISLCDDCAQTHTPAFARDGMEDLKDGDCRFCGGQAVAIDSLARMTDGDGAEEKFLCRSCGSEYHRIGLRFFESPTDPDSKADERLREIMEQIDTHMRRWVIQRDN</sequence>
<evidence type="ECO:0000313" key="1">
    <source>
        <dbReference type="EMBL" id="MEK7948960.1"/>
    </source>
</evidence>
<proteinExistence type="predicted"/>
<organism evidence="1 2">
    <name type="scientific">Luteolibacter soli</name>
    <dbReference type="NCBI Taxonomy" id="3135280"/>
    <lineage>
        <taxon>Bacteria</taxon>
        <taxon>Pseudomonadati</taxon>
        <taxon>Verrucomicrobiota</taxon>
        <taxon>Verrucomicrobiia</taxon>
        <taxon>Verrucomicrobiales</taxon>
        <taxon>Verrucomicrobiaceae</taxon>
        <taxon>Luteolibacter</taxon>
    </lineage>
</organism>
<evidence type="ECO:0000313" key="2">
    <source>
        <dbReference type="Proteomes" id="UP001371305"/>
    </source>
</evidence>
<dbReference type="Proteomes" id="UP001371305">
    <property type="component" value="Unassembled WGS sequence"/>
</dbReference>